<organism evidence="1 2">
    <name type="scientific">Acrobeloides nanus</name>
    <dbReference type="NCBI Taxonomy" id="290746"/>
    <lineage>
        <taxon>Eukaryota</taxon>
        <taxon>Metazoa</taxon>
        <taxon>Ecdysozoa</taxon>
        <taxon>Nematoda</taxon>
        <taxon>Chromadorea</taxon>
        <taxon>Rhabditida</taxon>
        <taxon>Tylenchina</taxon>
        <taxon>Cephalobomorpha</taxon>
        <taxon>Cephaloboidea</taxon>
        <taxon>Cephalobidae</taxon>
        <taxon>Acrobeloides</taxon>
    </lineage>
</organism>
<dbReference type="Proteomes" id="UP000887540">
    <property type="component" value="Unplaced"/>
</dbReference>
<accession>A0A914CB29</accession>
<evidence type="ECO:0000313" key="2">
    <source>
        <dbReference type="WBParaSite" id="ACRNAN_Path_744.g2819.t1"/>
    </source>
</evidence>
<reference evidence="2" key="1">
    <citation type="submission" date="2022-11" db="UniProtKB">
        <authorList>
            <consortium name="WormBaseParasite"/>
        </authorList>
    </citation>
    <scope>IDENTIFICATION</scope>
</reference>
<sequence>GGNVSNRQVWHYNGSLEQMSQCCDYISNVAGYVTQYNGIEDD</sequence>
<dbReference type="AlphaFoldDB" id="A0A914CB29"/>
<evidence type="ECO:0000313" key="1">
    <source>
        <dbReference type="Proteomes" id="UP000887540"/>
    </source>
</evidence>
<keyword evidence="1" id="KW-1185">Reference proteome</keyword>
<protein>
    <submittedName>
        <fullName evidence="2">Uncharacterized protein</fullName>
    </submittedName>
</protein>
<proteinExistence type="predicted"/>
<dbReference type="WBParaSite" id="ACRNAN_Path_744.g2819.t1">
    <property type="protein sequence ID" value="ACRNAN_Path_744.g2819.t1"/>
    <property type="gene ID" value="ACRNAN_Path_744.g2819"/>
</dbReference>
<name>A0A914CB29_9BILA</name>